<feature type="domain" description="Nudix hydrolase" evidence="3">
    <location>
        <begin position="37"/>
        <end position="170"/>
    </location>
</feature>
<dbReference type="InterPro" id="IPR020084">
    <property type="entry name" value="NUDIX_hydrolase_CS"/>
</dbReference>
<dbReference type="RefSeq" id="WP_185192273.1">
    <property type="nucleotide sequence ID" value="NZ_JACKXD010000002.1"/>
</dbReference>
<dbReference type="Pfam" id="PF00293">
    <property type="entry name" value="NUDIX"/>
    <property type="match status" value="1"/>
</dbReference>
<dbReference type="SUPFAM" id="SSF55811">
    <property type="entry name" value="Nudix"/>
    <property type="match status" value="1"/>
</dbReference>
<dbReference type="AlphaFoldDB" id="A0A7J9SIF7"/>
<sequence length="178" mass="20122">MPPNEWRSLDSRTEYRNPYFSIHNETIRRPDGEQSDYYRVAFDGGVVGLGTVDGAVLFVRIYRPRLDETMLELPGGGVEKGETLADAARREFREETGYRADTAEPLGSYYFTAWSRAKRHFFWLGGIESADTTPAEAEIREVVRVPVDDALDVAMDDPAGEWNVVPLLAAHKQGYLDF</sequence>
<dbReference type="GO" id="GO:0006753">
    <property type="term" value="P:nucleoside phosphate metabolic process"/>
    <property type="evidence" value="ECO:0007669"/>
    <property type="project" value="TreeGrafter"/>
</dbReference>
<evidence type="ECO:0000259" key="3">
    <source>
        <dbReference type="PROSITE" id="PS51462"/>
    </source>
</evidence>
<dbReference type="PANTHER" id="PTHR11839">
    <property type="entry name" value="UDP/ADP-SUGAR PYROPHOSPHATASE"/>
    <property type="match status" value="1"/>
</dbReference>
<proteinExistence type="predicted"/>
<name>A0A7J9SIF7_9EURY</name>
<dbReference type="PANTHER" id="PTHR11839:SF18">
    <property type="entry name" value="NUDIX HYDROLASE DOMAIN-CONTAINING PROTEIN"/>
    <property type="match status" value="1"/>
</dbReference>
<comment type="caution">
    <text evidence="4">The sequence shown here is derived from an EMBL/GenBank/DDBJ whole genome shotgun (WGS) entry which is preliminary data.</text>
</comment>
<dbReference type="Proteomes" id="UP000546257">
    <property type="component" value="Unassembled WGS sequence"/>
</dbReference>
<evidence type="ECO:0000313" key="4">
    <source>
        <dbReference type="EMBL" id="MBB6645909.1"/>
    </source>
</evidence>
<dbReference type="PRINTS" id="PR00502">
    <property type="entry name" value="NUDIXFAMILY"/>
</dbReference>
<organism evidence="4 5">
    <name type="scientific">Halobellus ruber</name>
    <dbReference type="NCBI Taxonomy" id="2761102"/>
    <lineage>
        <taxon>Archaea</taxon>
        <taxon>Methanobacteriati</taxon>
        <taxon>Methanobacteriota</taxon>
        <taxon>Stenosarchaea group</taxon>
        <taxon>Halobacteria</taxon>
        <taxon>Halobacteriales</taxon>
        <taxon>Haloferacaceae</taxon>
        <taxon>Halobellus</taxon>
    </lineage>
</organism>
<evidence type="ECO:0000313" key="5">
    <source>
        <dbReference type="Proteomes" id="UP000546257"/>
    </source>
</evidence>
<dbReference type="GO" id="GO:0016462">
    <property type="term" value="F:pyrophosphatase activity"/>
    <property type="evidence" value="ECO:0007669"/>
    <property type="project" value="UniProtKB-ARBA"/>
</dbReference>
<protein>
    <submittedName>
        <fullName evidence="4">NUDIX hydrolase</fullName>
    </submittedName>
</protein>
<reference evidence="4 5" key="1">
    <citation type="submission" date="2020-08" db="EMBL/GenBank/DDBJ databases">
        <authorList>
            <person name="Seo M.-J."/>
        </authorList>
    </citation>
    <scope>NUCLEOTIDE SEQUENCE [LARGE SCALE GENOMIC DNA]</scope>
    <source>
        <strain evidence="4 5">MBLA0160</strain>
    </source>
</reference>
<accession>A0A7J9SIF7</accession>
<dbReference type="Gene3D" id="3.90.79.10">
    <property type="entry name" value="Nucleoside Triphosphate Pyrophosphohydrolase"/>
    <property type="match status" value="1"/>
</dbReference>
<dbReference type="PROSITE" id="PS00893">
    <property type="entry name" value="NUDIX_BOX"/>
    <property type="match status" value="1"/>
</dbReference>
<dbReference type="CDD" id="cd03424">
    <property type="entry name" value="NUDIX_ADPRase_Nudt5_UGPPase_Nudt14"/>
    <property type="match status" value="1"/>
</dbReference>
<evidence type="ECO:0000256" key="1">
    <source>
        <dbReference type="ARBA" id="ARBA00001946"/>
    </source>
</evidence>
<keyword evidence="2 4" id="KW-0378">Hydrolase</keyword>
<keyword evidence="5" id="KW-1185">Reference proteome</keyword>
<dbReference type="GO" id="GO:0019693">
    <property type="term" value="P:ribose phosphate metabolic process"/>
    <property type="evidence" value="ECO:0007669"/>
    <property type="project" value="TreeGrafter"/>
</dbReference>
<dbReference type="InterPro" id="IPR015797">
    <property type="entry name" value="NUDIX_hydrolase-like_dom_sf"/>
</dbReference>
<gene>
    <name evidence="4" type="ORF">H5V44_06340</name>
</gene>
<dbReference type="PROSITE" id="PS51462">
    <property type="entry name" value="NUDIX"/>
    <property type="match status" value="1"/>
</dbReference>
<evidence type="ECO:0000256" key="2">
    <source>
        <dbReference type="ARBA" id="ARBA00022801"/>
    </source>
</evidence>
<dbReference type="InterPro" id="IPR000086">
    <property type="entry name" value="NUDIX_hydrolase_dom"/>
</dbReference>
<comment type="cofactor">
    <cofactor evidence="1">
        <name>Mg(2+)</name>
        <dbReference type="ChEBI" id="CHEBI:18420"/>
    </cofactor>
</comment>
<dbReference type="InterPro" id="IPR020476">
    <property type="entry name" value="Nudix_hydrolase"/>
</dbReference>
<dbReference type="EMBL" id="JACKXD010000002">
    <property type="protein sequence ID" value="MBB6645909.1"/>
    <property type="molecule type" value="Genomic_DNA"/>
</dbReference>